<dbReference type="SUPFAM" id="SSF56672">
    <property type="entry name" value="DNA/RNA polymerases"/>
    <property type="match status" value="1"/>
</dbReference>
<dbReference type="PANTHER" id="PTHR24559:SF457">
    <property type="entry name" value="RNA-DIRECTED DNA POLYMERASE HOMOLOG"/>
    <property type="match status" value="1"/>
</dbReference>
<dbReference type="InterPro" id="IPR043128">
    <property type="entry name" value="Rev_trsase/Diguanyl_cyclase"/>
</dbReference>
<sequence>MVISRYARLDVSIVEHRFPLKPNCKPIYQNLKLLKIKEEINKQFDARFLEVTKYPEWVVNIVLVPKKYGKIRMYVDYRDLNRDSPKNNFPLLFINTLVDSATRHCTFSFLDAFLRDNQIKMAKEDMEKTTIIMM</sequence>
<keyword evidence="1" id="KW-0695">RNA-directed DNA polymerase</keyword>
<organism evidence="1 2">
    <name type="scientific">Gossypium australe</name>
    <dbReference type="NCBI Taxonomy" id="47621"/>
    <lineage>
        <taxon>Eukaryota</taxon>
        <taxon>Viridiplantae</taxon>
        <taxon>Streptophyta</taxon>
        <taxon>Embryophyta</taxon>
        <taxon>Tracheophyta</taxon>
        <taxon>Spermatophyta</taxon>
        <taxon>Magnoliopsida</taxon>
        <taxon>eudicotyledons</taxon>
        <taxon>Gunneridae</taxon>
        <taxon>Pentapetalae</taxon>
        <taxon>rosids</taxon>
        <taxon>malvids</taxon>
        <taxon>Malvales</taxon>
        <taxon>Malvaceae</taxon>
        <taxon>Malvoideae</taxon>
        <taxon>Gossypium</taxon>
    </lineage>
</organism>
<dbReference type="Gene3D" id="3.10.10.10">
    <property type="entry name" value="HIV Type 1 Reverse Transcriptase, subunit A, domain 1"/>
    <property type="match status" value="1"/>
</dbReference>
<keyword evidence="1" id="KW-0548">Nucleotidyltransferase</keyword>
<dbReference type="OrthoDB" id="1724165at2759"/>
<dbReference type="PANTHER" id="PTHR24559">
    <property type="entry name" value="TRANSPOSON TY3-I GAG-POL POLYPROTEIN"/>
    <property type="match status" value="1"/>
</dbReference>
<dbReference type="Proteomes" id="UP000325315">
    <property type="component" value="Unassembled WGS sequence"/>
</dbReference>
<accession>A0A5B6VD20</accession>
<dbReference type="GO" id="GO:0003964">
    <property type="term" value="F:RNA-directed DNA polymerase activity"/>
    <property type="evidence" value="ECO:0007669"/>
    <property type="project" value="UniProtKB-KW"/>
</dbReference>
<dbReference type="Gene3D" id="3.30.70.270">
    <property type="match status" value="1"/>
</dbReference>
<dbReference type="InterPro" id="IPR053134">
    <property type="entry name" value="RNA-dir_DNA_polymerase"/>
</dbReference>
<proteinExistence type="predicted"/>
<name>A0A5B6VD20_9ROSI</name>
<dbReference type="EMBL" id="SMMG02000007">
    <property type="protein sequence ID" value="KAA3467110.1"/>
    <property type="molecule type" value="Genomic_DNA"/>
</dbReference>
<dbReference type="AlphaFoldDB" id="A0A5B6VD20"/>
<keyword evidence="2" id="KW-1185">Reference proteome</keyword>
<comment type="caution">
    <text evidence="1">The sequence shown here is derived from an EMBL/GenBank/DDBJ whole genome shotgun (WGS) entry which is preliminary data.</text>
</comment>
<keyword evidence="1" id="KW-0808">Transferase</keyword>
<evidence type="ECO:0000313" key="2">
    <source>
        <dbReference type="Proteomes" id="UP000325315"/>
    </source>
</evidence>
<dbReference type="InterPro" id="IPR043502">
    <property type="entry name" value="DNA/RNA_pol_sf"/>
</dbReference>
<reference evidence="2" key="1">
    <citation type="journal article" date="2019" name="Plant Biotechnol. J.">
        <title>Genome sequencing of the Australian wild diploid species Gossypium australe highlights disease resistance and delayed gland morphogenesis.</title>
        <authorList>
            <person name="Cai Y."/>
            <person name="Cai X."/>
            <person name="Wang Q."/>
            <person name="Wang P."/>
            <person name="Zhang Y."/>
            <person name="Cai C."/>
            <person name="Xu Y."/>
            <person name="Wang K."/>
            <person name="Zhou Z."/>
            <person name="Wang C."/>
            <person name="Geng S."/>
            <person name="Li B."/>
            <person name="Dong Q."/>
            <person name="Hou Y."/>
            <person name="Wang H."/>
            <person name="Ai P."/>
            <person name="Liu Z."/>
            <person name="Yi F."/>
            <person name="Sun M."/>
            <person name="An G."/>
            <person name="Cheng J."/>
            <person name="Zhang Y."/>
            <person name="Shi Q."/>
            <person name="Xie Y."/>
            <person name="Shi X."/>
            <person name="Chang Y."/>
            <person name="Huang F."/>
            <person name="Chen Y."/>
            <person name="Hong S."/>
            <person name="Mi L."/>
            <person name="Sun Q."/>
            <person name="Zhang L."/>
            <person name="Zhou B."/>
            <person name="Peng R."/>
            <person name="Zhang X."/>
            <person name="Liu F."/>
        </authorList>
    </citation>
    <scope>NUCLEOTIDE SEQUENCE [LARGE SCALE GENOMIC DNA]</scope>
    <source>
        <strain evidence="2">cv. PA1801</strain>
    </source>
</reference>
<gene>
    <name evidence="1" type="ORF">EPI10_002152</name>
</gene>
<protein>
    <submittedName>
        <fullName evidence="1">RNA-directed DNA polymerase-like protein</fullName>
    </submittedName>
</protein>
<evidence type="ECO:0000313" key="1">
    <source>
        <dbReference type="EMBL" id="KAA3467110.1"/>
    </source>
</evidence>